<evidence type="ECO:0000313" key="4">
    <source>
        <dbReference type="Proteomes" id="UP000628840"/>
    </source>
</evidence>
<proteinExistence type="predicted"/>
<dbReference type="EMBL" id="BMPF01000008">
    <property type="protein sequence ID" value="GGL45010.1"/>
    <property type="molecule type" value="Genomic_DNA"/>
</dbReference>
<feature type="transmembrane region" description="Helical" evidence="1">
    <location>
        <begin position="299"/>
        <end position="317"/>
    </location>
</feature>
<feature type="transmembrane region" description="Helical" evidence="1">
    <location>
        <begin position="147"/>
        <end position="172"/>
    </location>
</feature>
<comment type="caution">
    <text evidence="3">The sequence shown here is derived from an EMBL/GenBank/DDBJ whole genome shotgun (WGS) entry which is preliminary data.</text>
</comment>
<feature type="transmembrane region" description="Helical" evidence="1">
    <location>
        <begin position="53"/>
        <end position="72"/>
    </location>
</feature>
<dbReference type="Pfam" id="PF07690">
    <property type="entry name" value="MFS_1"/>
    <property type="match status" value="1"/>
</dbReference>
<reference evidence="3 4" key="1">
    <citation type="journal article" date="2019" name="Int. J. Syst. Evol. Microbiol.">
        <title>The Global Catalogue of Microorganisms (GCM) 10K type strain sequencing project: providing services to taxonomists for standard genome sequencing and annotation.</title>
        <authorList>
            <consortium name="The Broad Institute Genomics Platform"/>
            <consortium name="The Broad Institute Genome Sequencing Center for Infectious Disease"/>
            <person name="Wu L."/>
            <person name="Ma J."/>
        </authorList>
    </citation>
    <scope>NUCLEOTIDE SEQUENCE [LARGE SCALE GENOMIC DNA]</scope>
    <source>
        <strain evidence="3 4">JCM 19585</strain>
    </source>
</reference>
<evidence type="ECO:0000259" key="2">
    <source>
        <dbReference type="PROSITE" id="PS50850"/>
    </source>
</evidence>
<feature type="transmembrane region" description="Helical" evidence="1">
    <location>
        <begin position="389"/>
        <end position="410"/>
    </location>
</feature>
<protein>
    <recommendedName>
        <fullName evidence="2">Major facilitator superfamily (MFS) profile domain-containing protein</fullName>
    </recommendedName>
</protein>
<dbReference type="Gene3D" id="1.20.1250.20">
    <property type="entry name" value="MFS general substrate transporter like domains"/>
    <property type="match status" value="2"/>
</dbReference>
<name>A0A830EYP6_9EURY</name>
<dbReference type="PANTHER" id="PTHR43129:SF1">
    <property type="entry name" value="FOSMIDOMYCIN RESISTANCE PROTEIN"/>
    <property type="match status" value="1"/>
</dbReference>
<keyword evidence="1" id="KW-1133">Transmembrane helix</keyword>
<feature type="transmembrane region" description="Helical" evidence="1">
    <location>
        <begin position="361"/>
        <end position="383"/>
    </location>
</feature>
<dbReference type="InterPro" id="IPR036259">
    <property type="entry name" value="MFS_trans_sf"/>
</dbReference>
<feature type="transmembrane region" description="Helical" evidence="1">
    <location>
        <begin position="270"/>
        <end position="292"/>
    </location>
</feature>
<sequence>MPGARLRDLSEAVEEQTALVVGLISGSQFFNHAFLVLLPPILPILSRDLQVSIGLLGLALGAQALVNTAFQLPFGYLADHYDRTITLGLSSVLGAVGALATALATTFPELVLGQVVLGLGVAGHHPAHYPLLTDATSDDTRGRAFGVYNFGGSLGFATPPVVITAILAVPGFTWRHGVGLIGAVGLLYAVVVTVLVGWRVDDAITAPNVAASASGTPLRERVAAELRGLVAEPGILAVALLTLFSSTANWGVTTYAVVFLTDVYGVSLGVANLTLTGIFVVGAGAILLGGYLTDRFSGGYILVASFGGFTLLVAVVAANVVPAVLAVGLFLLLGAVRSMAGPARDQLTERLAAHGTVAKSFAIVTIGIMLGSTVAPPVFGYLIQRVGVQVTFFAVAAVGLATTALALLVLTRFVDGHAGVGAV</sequence>
<dbReference type="AlphaFoldDB" id="A0A830EYP6"/>
<dbReference type="GO" id="GO:0005886">
    <property type="term" value="C:plasma membrane"/>
    <property type="evidence" value="ECO:0007669"/>
    <property type="project" value="TreeGrafter"/>
</dbReference>
<feature type="transmembrane region" description="Helical" evidence="1">
    <location>
        <begin position="178"/>
        <end position="198"/>
    </location>
</feature>
<dbReference type="InterPro" id="IPR020846">
    <property type="entry name" value="MFS_dom"/>
</dbReference>
<accession>A0A830EYP6</accession>
<dbReference type="SUPFAM" id="SSF103473">
    <property type="entry name" value="MFS general substrate transporter"/>
    <property type="match status" value="1"/>
</dbReference>
<dbReference type="PROSITE" id="PS50850">
    <property type="entry name" value="MFS"/>
    <property type="match status" value="1"/>
</dbReference>
<feature type="transmembrane region" description="Helical" evidence="1">
    <location>
        <begin position="84"/>
        <end position="104"/>
    </location>
</feature>
<feature type="transmembrane region" description="Helical" evidence="1">
    <location>
        <begin position="20"/>
        <end position="41"/>
    </location>
</feature>
<dbReference type="OrthoDB" id="117970at2157"/>
<keyword evidence="1" id="KW-0812">Transmembrane</keyword>
<dbReference type="InterPro" id="IPR011701">
    <property type="entry name" value="MFS"/>
</dbReference>
<feature type="transmembrane region" description="Helical" evidence="1">
    <location>
        <begin position="323"/>
        <end position="340"/>
    </location>
</feature>
<feature type="domain" description="Major facilitator superfamily (MFS) profile" evidence="2">
    <location>
        <begin position="19"/>
        <end position="414"/>
    </location>
</feature>
<dbReference type="PANTHER" id="PTHR43129">
    <property type="entry name" value="FOSMIDOMYCIN RESISTANCE PROTEIN"/>
    <property type="match status" value="1"/>
</dbReference>
<dbReference type="GO" id="GO:0022857">
    <property type="term" value="F:transmembrane transporter activity"/>
    <property type="evidence" value="ECO:0007669"/>
    <property type="project" value="InterPro"/>
</dbReference>
<dbReference type="Proteomes" id="UP000628840">
    <property type="component" value="Unassembled WGS sequence"/>
</dbReference>
<organism evidence="3 4">
    <name type="scientific">Halarchaeum grantii</name>
    <dbReference type="NCBI Taxonomy" id="1193105"/>
    <lineage>
        <taxon>Archaea</taxon>
        <taxon>Methanobacteriati</taxon>
        <taxon>Methanobacteriota</taxon>
        <taxon>Stenosarchaea group</taxon>
        <taxon>Halobacteria</taxon>
        <taxon>Halobacteriales</taxon>
        <taxon>Halobacteriaceae</taxon>
    </lineage>
</organism>
<gene>
    <name evidence="3" type="ORF">GCM10009037_30550</name>
</gene>
<evidence type="ECO:0000313" key="3">
    <source>
        <dbReference type="EMBL" id="GGL45010.1"/>
    </source>
</evidence>
<dbReference type="RefSeq" id="WP_188884534.1">
    <property type="nucleotide sequence ID" value="NZ_BMPF01000008.1"/>
</dbReference>
<feature type="transmembrane region" description="Helical" evidence="1">
    <location>
        <begin position="235"/>
        <end position="258"/>
    </location>
</feature>
<keyword evidence="4" id="KW-1185">Reference proteome</keyword>
<keyword evidence="1" id="KW-0472">Membrane</keyword>
<evidence type="ECO:0000256" key="1">
    <source>
        <dbReference type="SAM" id="Phobius"/>
    </source>
</evidence>